<dbReference type="AlphaFoldDB" id="A0A2N3J510"/>
<organism evidence="2 3">
    <name type="scientific">Aeromonas sobria</name>
    <dbReference type="NCBI Taxonomy" id="646"/>
    <lineage>
        <taxon>Bacteria</taxon>
        <taxon>Pseudomonadati</taxon>
        <taxon>Pseudomonadota</taxon>
        <taxon>Gammaproteobacteria</taxon>
        <taxon>Aeromonadales</taxon>
        <taxon>Aeromonadaceae</taxon>
        <taxon>Aeromonas</taxon>
    </lineage>
</organism>
<dbReference type="Proteomes" id="UP000233467">
    <property type="component" value="Unassembled WGS sequence"/>
</dbReference>
<proteinExistence type="predicted"/>
<dbReference type="EMBL" id="NQMM01000018">
    <property type="protein sequence ID" value="PKQ81093.1"/>
    <property type="molecule type" value="Genomic_DNA"/>
</dbReference>
<comment type="caution">
    <text evidence="2">The sequence shown here is derived from an EMBL/GenBank/DDBJ whole genome shotgun (WGS) entry which is preliminary data.</text>
</comment>
<name>A0A2N3J510_AERSO</name>
<keyword evidence="3" id="KW-1185">Reference proteome</keyword>
<reference evidence="2 3" key="1">
    <citation type="journal article" date="2017" name="Front. Microbiol.">
        <title>Strong Genomic and Phenotypic Heterogeneity in the Aeromonas sobria Species Complex.</title>
        <authorList>
            <person name="Gauthier J."/>
            <person name="Vincent A.T."/>
            <person name="Charette S.J."/>
            <person name="Derome N."/>
        </authorList>
    </citation>
    <scope>NUCLEOTIDE SEQUENCE [LARGE SCALE GENOMIC DNA]</scope>
    <source>
        <strain evidence="2 3">TM18</strain>
    </source>
</reference>
<gene>
    <name evidence="2" type="ORF">CJP16_05890</name>
</gene>
<dbReference type="Pfam" id="PF04606">
    <property type="entry name" value="Ogr_Delta"/>
    <property type="match status" value="1"/>
</dbReference>
<evidence type="ECO:0000259" key="1">
    <source>
        <dbReference type="Pfam" id="PF04606"/>
    </source>
</evidence>
<accession>A0A2N3J510</accession>
<protein>
    <submittedName>
        <fullName evidence="2">Transcriptional regulator</fullName>
    </submittedName>
</protein>
<dbReference type="RefSeq" id="WP_101323958.1">
    <property type="nucleotide sequence ID" value="NZ_NQMM01000018.1"/>
</dbReference>
<feature type="domain" description="Zinc finger Ogr/Delta-type" evidence="1">
    <location>
        <begin position="5"/>
        <end position="48"/>
    </location>
</feature>
<sequence length="83" mass="9221">MRVVCNQCQSLGRVTKSNHLSENVTDLYCECTVCCHAWVSTLAYKHTLRPSTDKASTVVIDLINALPPSARQSILDEINKSNK</sequence>
<evidence type="ECO:0000313" key="2">
    <source>
        <dbReference type="EMBL" id="PKQ81093.1"/>
    </source>
</evidence>
<dbReference type="InterPro" id="IPR007684">
    <property type="entry name" value="Znf_Ogr/Delta"/>
</dbReference>
<evidence type="ECO:0000313" key="3">
    <source>
        <dbReference type="Proteomes" id="UP000233467"/>
    </source>
</evidence>